<dbReference type="PaxDb" id="8030-ENSSSAP00000042026"/>
<evidence type="ECO:0000256" key="1">
    <source>
        <dbReference type="ARBA" id="ARBA00004125"/>
    </source>
</evidence>
<keyword evidence="5" id="KW-0479">Metal-binding</keyword>
<gene>
    <name evidence="11 12" type="primary">LOC106606540</name>
</gene>
<keyword evidence="10" id="KW-1185">Reference proteome</keyword>
<dbReference type="Bgee" id="ENSSSAG00000045434">
    <property type="expression patterns" value="Expressed in terminal part of digestive tract and 24 other cell types or tissues"/>
</dbReference>
<feature type="compositionally biased region" description="Pro residues" evidence="8">
    <location>
        <begin position="33"/>
        <end position="54"/>
    </location>
</feature>
<sequence>MEKGYPGDGTSAPYPGPPVNFGGIATGQGPQPGLYPQPPGGYPASPGPPQPGFQPGPYQGGPQAGVYPPPPQYTSGPGGPVPVVTQVIMTPSLMEVGGSAMCPHCQQHVVTKTETNPGLLTWLICGGLFIVGCWPCCAIPFCVDSCKDVDHSCPNCNKIIYVYKRI</sequence>
<evidence type="ECO:0000256" key="6">
    <source>
        <dbReference type="ARBA" id="ARBA00022833"/>
    </source>
</evidence>
<evidence type="ECO:0000313" key="11">
    <source>
        <dbReference type="RefSeq" id="XP_014058287.1"/>
    </source>
</evidence>
<evidence type="ECO:0000256" key="7">
    <source>
        <dbReference type="ARBA" id="ARBA00023136"/>
    </source>
</evidence>
<dbReference type="PANTHER" id="PTHR23292:SF48">
    <property type="entry name" value="LIPOPOLYSACCHARIDE-INDUCED TUMOR NECROSIS FACTOR-ALPHA FACTOR HOMOLOG-RELATED"/>
    <property type="match status" value="1"/>
</dbReference>
<dbReference type="PROSITE" id="PS51837">
    <property type="entry name" value="LITAF"/>
    <property type="match status" value="1"/>
</dbReference>
<comment type="similarity">
    <text evidence="4">Belongs to the CDIP1/LITAF family.</text>
</comment>
<dbReference type="GO" id="GO:0005634">
    <property type="term" value="C:nucleus"/>
    <property type="evidence" value="ECO:0007669"/>
    <property type="project" value="TreeGrafter"/>
</dbReference>
<evidence type="ECO:0000313" key="12">
    <source>
        <dbReference type="RefSeq" id="XP_014058290.1"/>
    </source>
</evidence>
<evidence type="ECO:0000256" key="5">
    <source>
        <dbReference type="ARBA" id="ARBA00022723"/>
    </source>
</evidence>
<feature type="domain" description="LITAF" evidence="9">
    <location>
        <begin position="84"/>
        <end position="165"/>
    </location>
</feature>
<dbReference type="Pfam" id="PF10601">
    <property type="entry name" value="zf-LITAF-like"/>
    <property type="match status" value="1"/>
</dbReference>
<dbReference type="PANTHER" id="PTHR23292">
    <property type="entry name" value="LIPOPOLYSACCHARIDE-INDUCED TUMOR NECROSIS FACTOR-ALPHA FACTOR"/>
    <property type="match status" value="1"/>
</dbReference>
<dbReference type="InterPro" id="IPR006629">
    <property type="entry name" value="LITAF"/>
</dbReference>
<evidence type="ECO:0000256" key="2">
    <source>
        <dbReference type="ARBA" id="ARBA00004414"/>
    </source>
</evidence>
<dbReference type="OrthoDB" id="4713066at2759"/>
<evidence type="ECO:0000259" key="9">
    <source>
        <dbReference type="PROSITE" id="PS51837"/>
    </source>
</evidence>
<dbReference type="GO" id="GO:0098574">
    <property type="term" value="C:cytoplasmic side of lysosomal membrane"/>
    <property type="evidence" value="ECO:0007669"/>
    <property type="project" value="TreeGrafter"/>
</dbReference>
<dbReference type="GeneID" id="106606540"/>
<dbReference type="RefSeq" id="XP_014058290.1">
    <property type="nucleotide sequence ID" value="XM_014202815.1"/>
</dbReference>
<dbReference type="InterPro" id="IPR037519">
    <property type="entry name" value="LITAF_fam"/>
</dbReference>
<dbReference type="Proteomes" id="UP001652741">
    <property type="component" value="Chromosome ssa03"/>
</dbReference>
<keyword evidence="7" id="KW-0472">Membrane</keyword>
<organism evidence="10 11">
    <name type="scientific">Salmo salar</name>
    <name type="common">Atlantic salmon</name>
    <dbReference type="NCBI Taxonomy" id="8030"/>
    <lineage>
        <taxon>Eukaryota</taxon>
        <taxon>Metazoa</taxon>
        <taxon>Chordata</taxon>
        <taxon>Craniata</taxon>
        <taxon>Vertebrata</taxon>
        <taxon>Euteleostomi</taxon>
        <taxon>Actinopterygii</taxon>
        <taxon>Neopterygii</taxon>
        <taxon>Teleostei</taxon>
        <taxon>Protacanthopterygii</taxon>
        <taxon>Salmoniformes</taxon>
        <taxon>Salmonidae</taxon>
        <taxon>Salmoninae</taxon>
        <taxon>Salmo</taxon>
    </lineage>
</organism>
<comment type="subcellular location">
    <subcellularLocation>
        <location evidence="1">Endosome membrane</location>
        <topology evidence="1">Peripheral membrane protein</topology>
        <orientation evidence="1">Cytoplasmic side</orientation>
    </subcellularLocation>
    <subcellularLocation>
        <location evidence="2">Late endosome membrane</location>
    </subcellularLocation>
    <subcellularLocation>
        <location evidence="3">Lysosome membrane</location>
        <topology evidence="3">Peripheral membrane protein</topology>
        <orientation evidence="3">Cytoplasmic side</orientation>
    </subcellularLocation>
</comment>
<evidence type="ECO:0000256" key="4">
    <source>
        <dbReference type="ARBA" id="ARBA00005975"/>
    </source>
</evidence>
<dbReference type="GeneTree" id="ENSGT00940000155366"/>
<protein>
    <submittedName>
        <fullName evidence="11 12">Lipopolysaccharide-induced tumor necrosis factor-alpha factor homolog</fullName>
    </submittedName>
</protein>
<name>A0A1S3S1W6_SALSA</name>
<proteinExistence type="inferred from homology"/>
<dbReference type="RefSeq" id="XP_014058287.1">
    <property type="nucleotide sequence ID" value="XM_014202812.1"/>
</dbReference>
<evidence type="ECO:0000256" key="8">
    <source>
        <dbReference type="SAM" id="MobiDB-lite"/>
    </source>
</evidence>
<accession>A0A1S3S1W6</accession>
<dbReference type="STRING" id="8030.ENSSSAP00000042026"/>
<dbReference type="KEGG" id="sasa:106606540"/>
<dbReference type="AlphaFoldDB" id="A0A1S3S1W6"/>
<feature type="region of interest" description="Disordered" evidence="8">
    <location>
        <begin position="1"/>
        <end position="79"/>
    </location>
</feature>
<reference evidence="11 12" key="1">
    <citation type="submission" date="2025-04" db="UniProtKB">
        <authorList>
            <consortium name="RefSeq"/>
        </authorList>
    </citation>
    <scope>IDENTIFICATION</scope>
    <source>
        <tissue evidence="11 12">Muscle</tissue>
    </source>
</reference>
<evidence type="ECO:0000256" key="3">
    <source>
        <dbReference type="ARBA" id="ARBA00004630"/>
    </source>
</evidence>
<dbReference type="SMART" id="SM00714">
    <property type="entry name" value="LITAF"/>
    <property type="match status" value="1"/>
</dbReference>
<dbReference type="GO" id="GO:0098560">
    <property type="term" value="C:cytoplasmic side of late endosome membrane"/>
    <property type="evidence" value="ECO:0007669"/>
    <property type="project" value="TreeGrafter"/>
</dbReference>
<evidence type="ECO:0000313" key="10">
    <source>
        <dbReference type="Proteomes" id="UP001652741"/>
    </source>
</evidence>
<dbReference type="GO" id="GO:0008270">
    <property type="term" value="F:zinc ion binding"/>
    <property type="evidence" value="ECO:0007669"/>
    <property type="project" value="TreeGrafter"/>
</dbReference>
<keyword evidence="6" id="KW-0862">Zinc</keyword>